<proteinExistence type="predicted"/>
<evidence type="ECO:0000256" key="2">
    <source>
        <dbReference type="ARBA" id="ARBA00022737"/>
    </source>
</evidence>
<dbReference type="InterPro" id="IPR055414">
    <property type="entry name" value="LRR_R13L4/SHOC2-like"/>
</dbReference>
<dbReference type="InParanoid" id="S7W9R3"/>
<evidence type="ECO:0000256" key="3">
    <source>
        <dbReference type="SAM" id="SignalP"/>
    </source>
</evidence>
<feature type="signal peptide" evidence="3">
    <location>
        <begin position="1"/>
        <end position="19"/>
    </location>
</feature>
<dbReference type="InterPro" id="IPR050216">
    <property type="entry name" value="LRR_domain-containing"/>
</dbReference>
<feature type="non-terminal residue" evidence="5">
    <location>
        <position position="322"/>
    </location>
</feature>
<dbReference type="PANTHER" id="PTHR48051">
    <property type="match status" value="1"/>
</dbReference>
<dbReference type="EMBL" id="ATCN01000748">
    <property type="protein sequence ID" value="EPR78492.1"/>
    <property type="molecule type" value="Genomic_DNA"/>
</dbReference>
<name>S7W9R3_SPRLO</name>
<protein>
    <submittedName>
        <fullName evidence="5">Leucine rich repeat protein</fullName>
    </submittedName>
</protein>
<dbReference type="PANTHER" id="PTHR48051:SF1">
    <property type="entry name" value="RAS SUPPRESSOR PROTEIN 1"/>
    <property type="match status" value="1"/>
</dbReference>
<dbReference type="SUPFAM" id="SSF52058">
    <property type="entry name" value="L domain-like"/>
    <property type="match status" value="1"/>
</dbReference>
<dbReference type="InterPro" id="IPR032675">
    <property type="entry name" value="LRR_dom_sf"/>
</dbReference>
<organism evidence="5 6">
    <name type="scientific">Spraguea lophii (strain 42_110)</name>
    <name type="common">Microsporidian parasite</name>
    <dbReference type="NCBI Taxonomy" id="1358809"/>
    <lineage>
        <taxon>Eukaryota</taxon>
        <taxon>Fungi</taxon>
        <taxon>Fungi incertae sedis</taxon>
        <taxon>Microsporidia</taxon>
        <taxon>Spragueidae</taxon>
        <taxon>Spraguea</taxon>
    </lineage>
</organism>
<evidence type="ECO:0000256" key="1">
    <source>
        <dbReference type="ARBA" id="ARBA00022614"/>
    </source>
</evidence>
<dbReference type="AlphaFoldDB" id="S7W9R3"/>
<feature type="domain" description="Disease resistance R13L4/SHOC-2-like LRR" evidence="4">
    <location>
        <begin position="85"/>
        <end position="312"/>
    </location>
</feature>
<dbReference type="HOGENOM" id="CLU_000288_18_15_1"/>
<dbReference type="InterPro" id="IPR003591">
    <property type="entry name" value="Leu-rich_rpt_typical-subtyp"/>
</dbReference>
<dbReference type="Pfam" id="PF23598">
    <property type="entry name" value="LRR_14"/>
    <property type="match status" value="1"/>
</dbReference>
<dbReference type="Proteomes" id="UP000014978">
    <property type="component" value="Unassembled WGS sequence"/>
</dbReference>
<feature type="non-terminal residue" evidence="5">
    <location>
        <position position="1"/>
    </location>
</feature>
<sequence length="322" mass="37823">KTLTFMNFLLIFLTVLTNCTEYEITHNNYDSIKELIPNANELGLYDEIIKNPYFSCFFEINENEYDNNKEIKIIQLDNLEIGSCNNIFPAILCEISDIKRLILSNLKLSRLPTQFENFKKLEELYLSYNEFKEFPRVLFSLSKLRILYLNDNDFETISFEIIQMTNLETLSLQDCYSLINISPNLFKLENLKELNLSHNPLLSKNNDFISCSVYSNDETSTENENNDYIDFVSYESLKKIYIIDNDLSTFPRILSNFINLEELDISNNLFEEIPYAIYSFTNLKVLNISYNRIGKIILKNGVFNNLLKLHLDYNRITELSIS</sequence>
<dbReference type="SMART" id="SM00369">
    <property type="entry name" value="LRR_TYP"/>
    <property type="match status" value="5"/>
</dbReference>
<feature type="chain" id="PRO_5004558803" evidence="3">
    <location>
        <begin position="20"/>
        <end position="322"/>
    </location>
</feature>
<dbReference type="STRING" id="1358809.S7W9R3"/>
<keyword evidence="1" id="KW-0433">Leucine-rich repeat</keyword>
<reference evidence="6" key="1">
    <citation type="journal article" date="2013" name="PLoS Genet.">
        <title>The genome of Spraguea lophii and the basis of host-microsporidian interactions.</title>
        <authorList>
            <person name="Campbell S.E."/>
            <person name="Williams T.A."/>
            <person name="Yousuf A."/>
            <person name="Soanes D.M."/>
            <person name="Paszkiewicz K.H."/>
            <person name="Williams B.A.P."/>
        </authorList>
    </citation>
    <scope>NUCLEOTIDE SEQUENCE [LARGE SCALE GENOMIC DNA]</scope>
    <source>
        <strain evidence="6">42_110</strain>
    </source>
</reference>
<accession>S7W9R3</accession>
<dbReference type="OrthoDB" id="266138at2759"/>
<evidence type="ECO:0000313" key="5">
    <source>
        <dbReference type="EMBL" id="EPR78492.1"/>
    </source>
</evidence>
<dbReference type="Gene3D" id="3.80.10.10">
    <property type="entry name" value="Ribonuclease Inhibitor"/>
    <property type="match status" value="2"/>
</dbReference>
<evidence type="ECO:0000259" key="4">
    <source>
        <dbReference type="Pfam" id="PF23598"/>
    </source>
</evidence>
<keyword evidence="6" id="KW-1185">Reference proteome</keyword>
<keyword evidence="3" id="KW-0732">Signal</keyword>
<comment type="caution">
    <text evidence="5">The sequence shown here is derived from an EMBL/GenBank/DDBJ whole genome shotgun (WGS) entry which is preliminary data.</text>
</comment>
<gene>
    <name evidence="5" type="ORF">SLOPH_2676</name>
</gene>
<dbReference type="VEuPathDB" id="MicrosporidiaDB:SLOPH_2676"/>
<dbReference type="GO" id="GO:0005737">
    <property type="term" value="C:cytoplasm"/>
    <property type="evidence" value="ECO:0007669"/>
    <property type="project" value="TreeGrafter"/>
</dbReference>
<keyword evidence="2" id="KW-0677">Repeat</keyword>
<evidence type="ECO:0000313" key="6">
    <source>
        <dbReference type="Proteomes" id="UP000014978"/>
    </source>
</evidence>